<dbReference type="HOGENOM" id="CLU_009683_0_0_1"/>
<evidence type="ECO:0000313" key="3">
    <source>
        <dbReference type="Proteomes" id="UP000054524"/>
    </source>
</evidence>
<feature type="region of interest" description="Disordered" evidence="1">
    <location>
        <begin position="123"/>
        <end position="145"/>
    </location>
</feature>
<evidence type="ECO:0000256" key="1">
    <source>
        <dbReference type="SAM" id="MobiDB-lite"/>
    </source>
</evidence>
<dbReference type="Proteomes" id="UP000054524">
    <property type="component" value="Unassembled WGS sequence"/>
</dbReference>
<dbReference type="RefSeq" id="XP_052903766.1">
    <property type="nucleotide sequence ID" value="XM_053049595.1"/>
</dbReference>
<organism evidence="2 3">
    <name type="scientific">Nematocida ausubeli (strain ATCC PRA-371 / ERTm2)</name>
    <name type="common">Nematode killer fungus</name>
    <dbReference type="NCBI Taxonomy" id="1913371"/>
    <lineage>
        <taxon>Eukaryota</taxon>
        <taxon>Fungi</taxon>
        <taxon>Fungi incertae sedis</taxon>
        <taxon>Microsporidia</taxon>
        <taxon>Nematocida</taxon>
    </lineage>
</organism>
<sequence length="957" mass="111797">MKSNLSKRKNQLLESKEVATEDLRTHKIRQEKKERAICRAKIYMLIGVAILCHVWDRVLTVDGLRNVQIKAAAISEETEEGSQGGEKFSVVEITRNIGFMTRKRFLSPEIHLEHSIEVLKKDSKNIETGNEENSDKHKPKDSIYKHTRNISQDRLRNSLPYEGSLLRYKKGYFNTLLELFPSLDGFASIHSENVESFYVFINSTSVKEHKHKILASLLLLAEGVYVPLEVNKDEKRTDLVLKKENGQEEHFRINMVFMANISKYKEKSTDVHKEVLQEKAIDVINFFIESREKTVSKKESSTLQLFFCRKLVDNEFLNSPSFLIQAYIHHCIKNTDEMILFIQMVHDLLNEFIEEKEEVSRENRVEEAVNNLLSLYMEDRGVKPEDKQPDNETAEQEKNVNAKCNIPKKYISIEKRRIDVAHLKKRSLYNDYISRRIYNLCLKPIEDHLLGEESMSSNMSEANYCETALLGLFCTAAYSAIDNIYTVDHIESVSKELKGFFRKYMCTPIDKALLKRMHQDWKDIMFGENNQETQYMWIDGKKLMPGLINILYGFSKIAGICDLSKIDEIRRRVDDMNINGSVDDSNKIEKEKKEGLENMISAYMAELIKKIALSHDVSVQTSINSKMSFKDGCSDVFGRLGISYTPIDKYGKYLKQVRFYHYEFNICPYYSNNNKELKWKTSFDISRFRKMPNNLKSKEKKGDQEKKELSIIEKVGLYIDKEMQLQRTNKEKCKKNSNLDEQKQLKLSYAGWCESINTLLLEPQIYISVDKRMILFALLLFAKDQGFEKTHPLGCLADNIMKNSCYSFSTFKTDVLIMHSLGIADKCYPNTSINMDEYKEIPTRFITVLKHVLELANDAKYISHRRYANIITDLMIKFRETCLEDSYYSSLESFVKKLCEEKRFLLIKILTLNENNTDYITKFVMDMQKTEKEHLIADYEKHSNLFLLWFICCIEKK</sequence>
<protein>
    <submittedName>
        <fullName evidence="2">Uncharacterized protein</fullName>
    </submittedName>
</protein>
<reference evidence="2 3" key="1">
    <citation type="journal article" date="2014" name="Genome Announc.">
        <title>Genome Sequence of the Microsporidian Species Nematocida sp1 Strain ERTm6 (ATCC PRA-372).</title>
        <authorList>
            <person name="Bakowski M.A."/>
            <person name="Priest M."/>
            <person name="Young S."/>
            <person name="Cuomo C.A."/>
            <person name="Troemel E.R."/>
        </authorList>
    </citation>
    <scope>NUCLEOTIDE SEQUENCE [LARGE SCALE GENOMIC DNA]</scope>
    <source>
        <strain evidence="2 3">ERTm6</strain>
    </source>
</reference>
<name>A0A086IZ93_NEMA1</name>
<keyword evidence="3" id="KW-1185">Reference proteome</keyword>
<dbReference type="EMBL" id="AKIJ01000005">
    <property type="protein sequence ID" value="KFG25211.1"/>
    <property type="molecule type" value="Genomic_DNA"/>
</dbReference>
<feature type="compositionally biased region" description="Basic and acidic residues" evidence="1">
    <location>
        <begin position="133"/>
        <end position="144"/>
    </location>
</feature>
<gene>
    <name evidence="2" type="ORF">NESG_01980</name>
</gene>
<accession>A0A086IZ93</accession>
<comment type="caution">
    <text evidence="2">The sequence shown here is derived from an EMBL/GenBank/DDBJ whole genome shotgun (WGS) entry which is preliminary data.</text>
</comment>
<evidence type="ECO:0000313" key="2">
    <source>
        <dbReference type="EMBL" id="KFG25211.1"/>
    </source>
</evidence>
<dbReference type="AlphaFoldDB" id="A0A086IZ93"/>
<dbReference type="GeneID" id="77676953"/>
<proteinExistence type="predicted"/>